<dbReference type="InterPro" id="IPR049492">
    <property type="entry name" value="BD-FAE-like_dom"/>
</dbReference>
<dbReference type="InterPro" id="IPR050300">
    <property type="entry name" value="GDXG_lipolytic_enzyme"/>
</dbReference>
<dbReference type="InterPro" id="IPR029058">
    <property type="entry name" value="AB_hydrolase_fold"/>
</dbReference>
<evidence type="ECO:0000259" key="2">
    <source>
        <dbReference type="Pfam" id="PF20434"/>
    </source>
</evidence>
<dbReference type="GO" id="GO:0016787">
    <property type="term" value="F:hydrolase activity"/>
    <property type="evidence" value="ECO:0007669"/>
    <property type="project" value="UniProtKB-KW"/>
</dbReference>
<dbReference type="PANTHER" id="PTHR48081:SF33">
    <property type="entry name" value="KYNURENINE FORMAMIDASE"/>
    <property type="match status" value="1"/>
</dbReference>
<dbReference type="AlphaFoldDB" id="A0A317CCG8"/>
<keyword evidence="4" id="KW-1185">Reference proteome</keyword>
<evidence type="ECO:0000256" key="1">
    <source>
        <dbReference type="ARBA" id="ARBA00022801"/>
    </source>
</evidence>
<evidence type="ECO:0000313" key="3">
    <source>
        <dbReference type="EMBL" id="PWQ96246.1"/>
    </source>
</evidence>
<name>A0A317CCG8_9GAMM</name>
<evidence type="ECO:0000313" key="4">
    <source>
        <dbReference type="Proteomes" id="UP000245506"/>
    </source>
</evidence>
<comment type="caution">
    <text evidence="3">The sequence shown here is derived from an EMBL/GenBank/DDBJ whole genome shotgun (WGS) entry which is preliminary data.</text>
</comment>
<dbReference type="Gene3D" id="3.40.50.1820">
    <property type="entry name" value="alpha/beta hydrolase"/>
    <property type="match status" value="1"/>
</dbReference>
<dbReference type="EMBL" id="QGKL01000029">
    <property type="protein sequence ID" value="PWQ96246.1"/>
    <property type="molecule type" value="Genomic_DNA"/>
</dbReference>
<organism evidence="3 4">
    <name type="scientific">Leucothrix arctica</name>
    <dbReference type="NCBI Taxonomy" id="1481894"/>
    <lineage>
        <taxon>Bacteria</taxon>
        <taxon>Pseudomonadati</taxon>
        <taxon>Pseudomonadota</taxon>
        <taxon>Gammaproteobacteria</taxon>
        <taxon>Thiotrichales</taxon>
        <taxon>Thiotrichaceae</taxon>
        <taxon>Leucothrix</taxon>
    </lineage>
</organism>
<gene>
    <name evidence="3" type="ORF">DKT75_09645</name>
</gene>
<dbReference type="Proteomes" id="UP000245506">
    <property type="component" value="Unassembled WGS sequence"/>
</dbReference>
<protein>
    <submittedName>
        <fullName evidence="3">Alpha/beta hydrolase</fullName>
    </submittedName>
</protein>
<proteinExistence type="predicted"/>
<sequence>MLSLLKLLWMLGFNMRKRTLCITRLLLVLGSSLLFLSACSFNPADLINGSLSENHYTVQSLNYGKSSRQNMDIYRPNVDLGKTPIVFIYGGAWRTGAKSDYKFIGHALTQLGHPVIIPDYQLFPAVSFPVFIDDVAKAIKAAEIKSPQLIGRPMNEFILMGHSAGAHSAALLFTDRRYLNKERVKSRVAGLIALSGPYDLTLENPEVKDVFANAQGRSQPIDYIRPGLAPTLLLHGGADTRVLPYHTQTFAEALGAKDNYVEIQMYPNIGHVIILGAIAQPLRGRADSFKDIAGFLSRLPSLR</sequence>
<feature type="domain" description="BD-FAE-like" evidence="2">
    <location>
        <begin position="71"/>
        <end position="254"/>
    </location>
</feature>
<reference evidence="3 4" key="1">
    <citation type="submission" date="2018-05" db="EMBL/GenBank/DDBJ databases">
        <title>Leucothrix arctica sp. nov., isolated from Arctic seawater.</title>
        <authorList>
            <person name="Choi A."/>
            <person name="Baek K."/>
        </authorList>
    </citation>
    <scope>NUCLEOTIDE SEQUENCE [LARGE SCALE GENOMIC DNA]</scope>
    <source>
        <strain evidence="3 4">IMCC9719</strain>
    </source>
</reference>
<dbReference type="Pfam" id="PF20434">
    <property type="entry name" value="BD-FAE"/>
    <property type="match status" value="1"/>
</dbReference>
<dbReference type="PANTHER" id="PTHR48081">
    <property type="entry name" value="AB HYDROLASE SUPERFAMILY PROTEIN C4A8.06C"/>
    <property type="match status" value="1"/>
</dbReference>
<keyword evidence="1 3" id="KW-0378">Hydrolase</keyword>
<accession>A0A317CCG8</accession>
<dbReference type="SUPFAM" id="SSF53474">
    <property type="entry name" value="alpha/beta-Hydrolases"/>
    <property type="match status" value="1"/>
</dbReference>